<dbReference type="NCBIfam" id="TIGR00077">
    <property type="entry name" value="lspA"/>
    <property type="match status" value="1"/>
</dbReference>
<keyword evidence="8 9" id="KW-0472">Membrane</keyword>
<evidence type="ECO:0000256" key="6">
    <source>
        <dbReference type="ARBA" id="ARBA00022801"/>
    </source>
</evidence>
<dbReference type="HAMAP" id="MF_00161">
    <property type="entry name" value="LspA"/>
    <property type="match status" value="1"/>
</dbReference>
<keyword evidence="3 9" id="KW-0645">Protease</keyword>
<evidence type="ECO:0000256" key="7">
    <source>
        <dbReference type="ARBA" id="ARBA00022989"/>
    </source>
</evidence>
<feature type="transmembrane region" description="Helical" evidence="9">
    <location>
        <begin position="60"/>
        <end position="82"/>
    </location>
</feature>
<feature type="active site" evidence="9">
    <location>
        <position position="158"/>
    </location>
</feature>
<dbReference type="PROSITE" id="PS00855">
    <property type="entry name" value="SPASE_II"/>
    <property type="match status" value="1"/>
</dbReference>
<keyword evidence="6 9" id="KW-0378">Hydrolase</keyword>
<proteinExistence type="inferred from homology"/>
<feature type="transmembrane region" description="Helical" evidence="9">
    <location>
        <begin position="88"/>
        <end position="106"/>
    </location>
</feature>
<evidence type="ECO:0000256" key="1">
    <source>
        <dbReference type="ARBA" id="ARBA00006139"/>
    </source>
</evidence>
<evidence type="ECO:0000256" key="4">
    <source>
        <dbReference type="ARBA" id="ARBA00022692"/>
    </source>
</evidence>
<keyword evidence="5 9" id="KW-0064">Aspartyl protease</keyword>
<feature type="active site" evidence="9">
    <location>
        <position position="140"/>
    </location>
</feature>
<comment type="catalytic activity">
    <reaction evidence="9 10">
        <text>Release of signal peptides from bacterial membrane prolipoproteins. Hydrolyzes -Xaa-Yaa-Zaa-|-(S,diacylglyceryl)Cys-, in which Xaa is hydrophobic (preferably Leu), and Yaa (Ala or Ser) and Zaa (Gly or Ala) have small, neutral side chains.</text>
        <dbReference type="EC" id="3.4.23.36"/>
    </reaction>
</comment>
<dbReference type="Proteomes" id="UP001082899">
    <property type="component" value="Unassembled WGS sequence"/>
</dbReference>
<comment type="subcellular location">
    <subcellularLocation>
        <location evidence="9">Cell membrane</location>
        <topology evidence="9">Multi-pass membrane protein</topology>
    </subcellularLocation>
</comment>
<evidence type="ECO:0000313" key="14">
    <source>
        <dbReference type="Proteomes" id="UP001082899"/>
    </source>
</evidence>
<evidence type="ECO:0000256" key="8">
    <source>
        <dbReference type="ARBA" id="ARBA00023136"/>
    </source>
</evidence>
<dbReference type="PANTHER" id="PTHR33695">
    <property type="entry name" value="LIPOPROTEIN SIGNAL PEPTIDASE"/>
    <property type="match status" value="1"/>
</dbReference>
<dbReference type="GO" id="GO:0004190">
    <property type="term" value="F:aspartic-type endopeptidase activity"/>
    <property type="evidence" value="ECO:0007669"/>
    <property type="project" value="UniProtKB-EC"/>
</dbReference>
<keyword evidence="14" id="KW-1185">Reference proteome</keyword>
<name>A0ABT3ZQE4_9BURK</name>
<evidence type="ECO:0000256" key="5">
    <source>
        <dbReference type="ARBA" id="ARBA00022750"/>
    </source>
</evidence>
<protein>
    <recommendedName>
        <fullName evidence="9">Lipoprotein signal peptidase</fullName>
        <ecNumber evidence="9">3.4.23.36</ecNumber>
    </recommendedName>
    <alternativeName>
        <fullName evidence="9">Prolipoprotein signal peptidase</fullName>
    </alternativeName>
    <alternativeName>
        <fullName evidence="9">Signal peptidase II</fullName>
        <shortName evidence="9">SPase II</shortName>
    </alternativeName>
</protein>
<dbReference type="InterPro" id="IPR001872">
    <property type="entry name" value="Peptidase_A8"/>
</dbReference>
<comment type="function">
    <text evidence="9 10">This protein specifically catalyzes the removal of signal peptides from prolipoproteins.</text>
</comment>
<keyword evidence="7 9" id="KW-1133">Transmembrane helix</keyword>
<comment type="caution">
    <text evidence="13">The sequence shown here is derived from an EMBL/GenBank/DDBJ whole genome shotgun (WGS) entry which is preliminary data.</text>
</comment>
<feature type="region of interest" description="Disordered" evidence="12">
    <location>
        <begin position="1"/>
        <end position="20"/>
    </location>
</feature>
<evidence type="ECO:0000256" key="2">
    <source>
        <dbReference type="ARBA" id="ARBA00022475"/>
    </source>
</evidence>
<evidence type="ECO:0000256" key="11">
    <source>
        <dbReference type="RuleBase" id="RU004181"/>
    </source>
</evidence>
<feature type="transmembrane region" description="Helical" evidence="9">
    <location>
        <begin position="113"/>
        <end position="130"/>
    </location>
</feature>
<dbReference type="EMBL" id="JAPMXC010000006">
    <property type="protein sequence ID" value="MCY0388776.1"/>
    <property type="molecule type" value="Genomic_DNA"/>
</dbReference>
<gene>
    <name evidence="9 13" type="primary">lspA</name>
    <name evidence="13" type="ORF">OVY01_16500</name>
</gene>
<comment type="similarity">
    <text evidence="1 9 11">Belongs to the peptidase A8 family.</text>
</comment>
<dbReference type="PANTHER" id="PTHR33695:SF1">
    <property type="entry name" value="LIPOPROTEIN SIGNAL PEPTIDASE"/>
    <property type="match status" value="1"/>
</dbReference>
<dbReference type="EC" id="3.4.23.36" evidence="9"/>
<sequence>MAVKSNVSGPAGRTGGSPGGAARAGSLLPWLGIAVIAILLDQLSKVAILHTFGYGEGRVVTGFFNLVLVYNPGAAFSFLAAAGGWQRWLFTALGIVAALVICYLLKRHSAQKLFATALSLIMGGAIGNVVDRVLYGHVIDFLDFHVHHWHWPAFNLADSAICVGAVLLVFDELRRVRGSR</sequence>
<comment type="pathway">
    <text evidence="9">Protein modification; lipoprotein biosynthesis (signal peptide cleavage).</text>
</comment>
<evidence type="ECO:0000256" key="12">
    <source>
        <dbReference type="SAM" id="MobiDB-lite"/>
    </source>
</evidence>
<dbReference type="PRINTS" id="PR00781">
    <property type="entry name" value="LIPOSIGPTASE"/>
</dbReference>
<feature type="transmembrane region" description="Helical" evidence="9">
    <location>
        <begin position="150"/>
        <end position="170"/>
    </location>
</feature>
<accession>A0ABT3ZQE4</accession>
<organism evidence="13 14">
    <name type="scientific">Robbsia betulipollinis</name>
    <dbReference type="NCBI Taxonomy" id="2981849"/>
    <lineage>
        <taxon>Bacteria</taxon>
        <taxon>Pseudomonadati</taxon>
        <taxon>Pseudomonadota</taxon>
        <taxon>Betaproteobacteria</taxon>
        <taxon>Burkholderiales</taxon>
        <taxon>Burkholderiaceae</taxon>
        <taxon>Robbsia</taxon>
    </lineage>
</organism>
<feature type="transmembrane region" description="Helical" evidence="9">
    <location>
        <begin position="20"/>
        <end position="40"/>
    </location>
</feature>
<keyword evidence="4 9" id="KW-0812">Transmembrane</keyword>
<evidence type="ECO:0000256" key="9">
    <source>
        <dbReference type="HAMAP-Rule" id="MF_00161"/>
    </source>
</evidence>
<dbReference type="RefSeq" id="WP_267848664.1">
    <property type="nucleotide sequence ID" value="NZ_JAPMXC010000006.1"/>
</dbReference>
<keyword evidence="2 9" id="KW-1003">Cell membrane</keyword>
<reference evidence="13" key="1">
    <citation type="submission" date="2022-11" db="EMBL/GenBank/DDBJ databases">
        <title>Robbsia betulipollinis sp. nov., isolated from pollen of birch (Betula pendula).</title>
        <authorList>
            <person name="Shi H."/>
            <person name="Ambika Manirajan B."/>
            <person name="Ratering S."/>
            <person name="Geissler-Plaum R."/>
            <person name="Schnell S."/>
        </authorList>
    </citation>
    <scope>NUCLEOTIDE SEQUENCE</scope>
    <source>
        <strain evidence="13">Bb-Pol-6</strain>
    </source>
</reference>
<evidence type="ECO:0000256" key="10">
    <source>
        <dbReference type="RuleBase" id="RU000594"/>
    </source>
</evidence>
<dbReference type="Pfam" id="PF01252">
    <property type="entry name" value="Peptidase_A8"/>
    <property type="match status" value="1"/>
</dbReference>
<evidence type="ECO:0000256" key="3">
    <source>
        <dbReference type="ARBA" id="ARBA00022670"/>
    </source>
</evidence>
<evidence type="ECO:0000313" key="13">
    <source>
        <dbReference type="EMBL" id="MCY0388776.1"/>
    </source>
</evidence>